<reference evidence="8 9" key="1">
    <citation type="submission" date="2024-04" db="EMBL/GenBank/DDBJ databases">
        <title>The reference genome of an endangered Asteraceae, Deinandra increscens subsp. villosa, native to the Central Coast of California.</title>
        <authorList>
            <person name="Guilliams M."/>
            <person name="Hasenstab-Lehman K."/>
            <person name="Meyer R."/>
            <person name="Mcevoy S."/>
        </authorList>
    </citation>
    <scope>NUCLEOTIDE SEQUENCE [LARGE SCALE GENOMIC DNA]</scope>
    <source>
        <tissue evidence="8">Leaf</tissue>
    </source>
</reference>
<dbReference type="Pfam" id="PF00010">
    <property type="entry name" value="HLH"/>
    <property type="match status" value="1"/>
</dbReference>
<name>A0AAP0CC91_9ASTR</name>
<dbReference type="GO" id="GO:0046983">
    <property type="term" value="F:protein dimerization activity"/>
    <property type="evidence" value="ECO:0007669"/>
    <property type="project" value="InterPro"/>
</dbReference>
<keyword evidence="3" id="KW-0804">Transcription</keyword>
<feature type="coiled-coil region" evidence="5">
    <location>
        <begin position="220"/>
        <end position="247"/>
    </location>
</feature>
<dbReference type="PANTHER" id="PTHR45959">
    <property type="entry name" value="BHLH TRANSCRIPTION FACTOR"/>
    <property type="match status" value="1"/>
</dbReference>
<sequence length="357" mass="40507">MHVWMVEVNGRWAFKGDGSEVFSAKSARRLMGILISSAYIVAYLQVYYQLPTLELSILSCQIAMELPQAWFSEPETEGEEFMTCDEIMNICDAVNNGSVDSYSPQTYTENMKLVIDQSFRTDQQDEIIPDYYQEKCPPSNTFTLSFGHINPKTEIQPFPESFRFEAAYTTKVVTTTAKNNFQAQDHVLAERKRREKLNQHFISLSALIPKLRKMDKATLLEDASNYIKELQDRVKELEGLRPTKRKDVQECVVSMKRSNNSSPEETESGESTDPCELSPEIEVRISGSSVLVRIQCKNKISSLVNTVNLMQKLGLSVISSNTMPFANTTILITVIAQIEDDFCMTTKELVKNLQEAI</sequence>
<dbReference type="AlphaFoldDB" id="A0AAP0CC91"/>
<comment type="caution">
    <text evidence="8">The sequence shown here is derived from an EMBL/GenBank/DDBJ whole genome shotgun (WGS) entry which is preliminary data.</text>
</comment>
<protein>
    <recommendedName>
        <fullName evidence="7">BHLH domain-containing protein</fullName>
    </recommendedName>
</protein>
<dbReference type="SUPFAM" id="SSF47459">
    <property type="entry name" value="HLH, helix-loop-helix DNA-binding domain"/>
    <property type="match status" value="1"/>
</dbReference>
<evidence type="ECO:0000313" key="9">
    <source>
        <dbReference type="Proteomes" id="UP001408789"/>
    </source>
</evidence>
<feature type="domain" description="BHLH" evidence="7">
    <location>
        <begin position="181"/>
        <end position="230"/>
    </location>
</feature>
<dbReference type="Gene3D" id="4.10.280.10">
    <property type="entry name" value="Helix-loop-helix DNA-binding domain"/>
    <property type="match status" value="1"/>
</dbReference>
<dbReference type="PANTHER" id="PTHR45959:SF35">
    <property type="entry name" value="MYC-TYPE, BASIC HELIX-LOOP-HELIX (BHLH) DOMAIN-CONTAINING PROTEIN-RELATED"/>
    <property type="match status" value="1"/>
</dbReference>
<accession>A0AAP0CC91</accession>
<evidence type="ECO:0000256" key="4">
    <source>
        <dbReference type="ARBA" id="ARBA00023242"/>
    </source>
</evidence>
<keyword evidence="2" id="KW-0805">Transcription regulation</keyword>
<comment type="subcellular location">
    <subcellularLocation>
        <location evidence="1">Nucleus</location>
    </subcellularLocation>
</comment>
<dbReference type="InterPro" id="IPR011598">
    <property type="entry name" value="bHLH_dom"/>
</dbReference>
<dbReference type="PROSITE" id="PS50888">
    <property type="entry name" value="BHLH"/>
    <property type="match status" value="1"/>
</dbReference>
<keyword evidence="5" id="KW-0175">Coiled coil</keyword>
<evidence type="ECO:0000256" key="3">
    <source>
        <dbReference type="ARBA" id="ARBA00023163"/>
    </source>
</evidence>
<evidence type="ECO:0000256" key="1">
    <source>
        <dbReference type="ARBA" id="ARBA00004123"/>
    </source>
</evidence>
<dbReference type="GO" id="GO:0005634">
    <property type="term" value="C:nucleus"/>
    <property type="evidence" value="ECO:0007669"/>
    <property type="project" value="UniProtKB-SubCell"/>
</dbReference>
<organism evidence="8 9">
    <name type="scientific">Deinandra increscens subsp. villosa</name>
    <dbReference type="NCBI Taxonomy" id="3103831"/>
    <lineage>
        <taxon>Eukaryota</taxon>
        <taxon>Viridiplantae</taxon>
        <taxon>Streptophyta</taxon>
        <taxon>Embryophyta</taxon>
        <taxon>Tracheophyta</taxon>
        <taxon>Spermatophyta</taxon>
        <taxon>Magnoliopsida</taxon>
        <taxon>eudicotyledons</taxon>
        <taxon>Gunneridae</taxon>
        <taxon>Pentapetalae</taxon>
        <taxon>asterids</taxon>
        <taxon>campanulids</taxon>
        <taxon>Asterales</taxon>
        <taxon>Asteraceae</taxon>
        <taxon>Asteroideae</taxon>
        <taxon>Heliantheae alliance</taxon>
        <taxon>Madieae</taxon>
        <taxon>Madiinae</taxon>
        <taxon>Deinandra</taxon>
    </lineage>
</organism>
<evidence type="ECO:0000256" key="6">
    <source>
        <dbReference type="SAM" id="MobiDB-lite"/>
    </source>
</evidence>
<proteinExistence type="predicted"/>
<evidence type="ECO:0000259" key="7">
    <source>
        <dbReference type="PROSITE" id="PS50888"/>
    </source>
</evidence>
<dbReference type="InterPro" id="IPR052610">
    <property type="entry name" value="bHLH_transcription_regulator"/>
</dbReference>
<keyword evidence="4" id="KW-0539">Nucleus</keyword>
<dbReference type="Proteomes" id="UP001408789">
    <property type="component" value="Unassembled WGS sequence"/>
</dbReference>
<evidence type="ECO:0000313" key="8">
    <source>
        <dbReference type="EMBL" id="KAK9054169.1"/>
    </source>
</evidence>
<evidence type="ECO:0000256" key="2">
    <source>
        <dbReference type="ARBA" id="ARBA00023015"/>
    </source>
</evidence>
<feature type="region of interest" description="Disordered" evidence="6">
    <location>
        <begin position="253"/>
        <end position="277"/>
    </location>
</feature>
<dbReference type="SMART" id="SM00353">
    <property type="entry name" value="HLH"/>
    <property type="match status" value="1"/>
</dbReference>
<evidence type="ECO:0000256" key="5">
    <source>
        <dbReference type="SAM" id="Coils"/>
    </source>
</evidence>
<dbReference type="EMBL" id="JBCNJP010000025">
    <property type="protein sequence ID" value="KAK9054169.1"/>
    <property type="molecule type" value="Genomic_DNA"/>
</dbReference>
<keyword evidence="9" id="KW-1185">Reference proteome</keyword>
<dbReference type="InterPro" id="IPR036638">
    <property type="entry name" value="HLH_DNA-bd_sf"/>
</dbReference>
<gene>
    <name evidence="8" type="ORF">SSX86_025246</name>
</gene>